<accession>A0A1J1HDS2</accession>
<dbReference type="InterPro" id="IPR035979">
    <property type="entry name" value="RBD_domain_sf"/>
</dbReference>
<keyword evidence="9" id="KW-1185">Reference proteome</keyword>
<evidence type="ECO:0000256" key="3">
    <source>
        <dbReference type="ARBA" id="ARBA00022884"/>
    </source>
</evidence>
<comment type="subcellular location">
    <subcellularLocation>
        <location evidence="1">Nucleus</location>
    </subcellularLocation>
</comment>
<dbReference type="AlphaFoldDB" id="A0A1J1HDS2"/>
<evidence type="ECO:0000313" key="8">
    <source>
        <dbReference type="EMBL" id="CRH04076.1"/>
    </source>
</evidence>
<dbReference type="InterPro" id="IPR012677">
    <property type="entry name" value="Nucleotide-bd_a/b_plait_sf"/>
</dbReference>
<dbReference type="PANTHER" id="PTHR48039:SF5">
    <property type="entry name" value="RNA-BINDING PROTEIN 28"/>
    <property type="match status" value="1"/>
</dbReference>
<proteinExistence type="predicted"/>
<gene>
    <name evidence="8" type="ORF">PRELSG_1345000</name>
</gene>
<dbReference type="RefSeq" id="XP_028536082.1">
    <property type="nucleotide sequence ID" value="XM_028678991.1"/>
</dbReference>
<dbReference type="EMBL" id="LN835308">
    <property type="protein sequence ID" value="CRH04076.1"/>
    <property type="molecule type" value="Genomic_DNA"/>
</dbReference>
<dbReference type="Proteomes" id="UP000220158">
    <property type="component" value="Chromosome 13"/>
</dbReference>
<dbReference type="KEGG" id="prel:PRELSG_1345000"/>
<sequence>MIEHNDAVDKHKVFVRNIKGTDLPLLKKEFENICNKHFFFSNKNLKSAICHFKTKKEAEDFISKYNGVKVYNSNIKCEFALKKNYEQKKLVSIVYNRQKIKYSNSIEIFIDYDLDCVVMLSFLESIFLKNKVSILSCLDDKKNKTNDKNKNSNENRNSENDIEIVIDKKLKNFEDIVINIKKENKNKNNNNNSNKTMEKSKGNSTNNKEINNCFVYIIEFLNLKLASIFFKYINKSIFENYLKEKSFNVKDNLLFSHNLCFSKRNDNKVILKNLSRTCHIENIKKLFRNIDKNIKIFFPKKDNKKQGYAFVYFSNCRNAQKALLLNNSKLCGNIISIERVNTNLNFLNNVNDDEYSENLKTKENKMNINEIYYNDVEKNENEENENENEEEEEENENENENEEENENENEEEENENENENEEEENENENENEEENENENEEEENENENEKENENENEEDEDKKYSDKNTNRNMNDVDEGKTLFITNIPPDATNEEIKSYIENNISRNYIYIKTCRNNTKRISVFVKLKHKKDADNFLKKIGEYEEEEKEIDTEENVIEKFYKMEKKKKKEKMKKILLKDNCSNVNSEFLFFKNNYIMVKRAVRKDLIKDNKKFTVAKKKEKNKMDNNIHLIYDNNINNDNVSENIIKRNQKLLEKKKELLKNRNFLINPCRIYIRNYPAMLEQNIFRQLITKYFTPILMKKYNIKKKEAFKKSNEIITKMKVVKENFSKDKKIEIERTKNNKNIICFIDINKHENAKMLINLLQNKNIYELINEIVYKKKFQTVRKNKNIIYVDYCIEDVRMLHIKKLKTEKFLNHLKEKNINTKKTIKKKNKKTSRGKRQREKRRLLKLQAENTNISNVIQNKFEYEETQLNSSNRINNHNKNNISEINNKRKFYSREKNNNENNRPNEVTNSRKNVKTKKNDNLKKLKIKEKSKQTITTKNNSEMKSIQKDVLKFLKNLRK</sequence>
<evidence type="ECO:0000259" key="7">
    <source>
        <dbReference type="PROSITE" id="PS50102"/>
    </source>
</evidence>
<dbReference type="GeneID" id="39738384"/>
<evidence type="ECO:0000256" key="2">
    <source>
        <dbReference type="ARBA" id="ARBA00022737"/>
    </source>
</evidence>
<protein>
    <submittedName>
        <fullName evidence="8">RNA-binding protein, putative</fullName>
    </submittedName>
</protein>
<dbReference type="VEuPathDB" id="PlasmoDB:PRELSG_1345000"/>
<reference evidence="8 9" key="1">
    <citation type="submission" date="2015-04" db="EMBL/GenBank/DDBJ databases">
        <authorList>
            <consortium name="Pathogen Informatics"/>
        </authorList>
    </citation>
    <scope>NUCLEOTIDE SEQUENCE [LARGE SCALE GENOMIC DNA]</scope>
    <source>
        <strain evidence="8 9">SGS1</strain>
    </source>
</reference>
<feature type="compositionally biased region" description="Basic residues" evidence="6">
    <location>
        <begin position="826"/>
        <end position="846"/>
    </location>
</feature>
<dbReference type="Pfam" id="PF00076">
    <property type="entry name" value="RRM_1"/>
    <property type="match status" value="1"/>
</dbReference>
<feature type="compositionally biased region" description="Acidic residues" evidence="6">
    <location>
        <begin position="382"/>
        <end position="446"/>
    </location>
</feature>
<feature type="region of interest" description="Disordered" evidence="6">
    <location>
        <begin position="873"/>
        <end position="892"/>
    </location>
</feature>
<dbReference type="GO" id="GO:0003729">
    <property type="term" value="F:mRNA binding"/>
    <property type="evidence" value="ECO:0007669"/>
    <property type="project" value="TreeGrafter"/>
</dbReference>
<feature type="compositionally biased region" description="Low complexity" evidence="6">
    <location>
        <begin position="903"/>
        <end position="912"/>
    </location>
</feature>
<dbReference type="InterPro" id="IPR051945">
    <property type="entry name" value="RRM_MRD1_RNA_proc_ribogen"/>
</dbReference>
<name>A0A1J1HDS2_PLARL</name>
<evidence type="ECO:0000256" key="4">
    <source>
        <dbReference type="ARBA" id="ARBA00023242"/>
    </source>
</evidence>
<keyword evidence="3 5" id="KW-0694">RNA-binding</keyword>
<feature type="compositionally biased region" description="Low complexity" evidence="6">
    <location>
        <begin position="873"/>
        <end position="889"/>
    </location>
</feature>
<feature type="region of interest" description="Disordered" evidence="6">
    <location>
        <begin position="898"/>
        <end position="924"/>
    </location>
</feature>
<feature type="region of interest" description="Disordered" evidence="6">
    <location>
        <begin position="373"/>
        <end position="476"/>
    </location>
</feature>
<organism evidence="8 9">
    <name type="scientific">Plasmodium relictum</name>
    <dbReference type="NCBI Taxonomy" id="85471"/>
    <lineage>
        <taxon>Eukaryota</taxon>
        <taxon>Sar</taxon>
        <taxon>Alveolata</taxon>
        <taxon>Apicomplexa</taxon>
        <taxon>Aconoidasida</taxon>
        <taxon>Haemosporida</taxon>
        <taxon>Plasmodiidae</taxon>
        <taxon>Plasmodium</taxon>
        <taxon>Plasmodium (Haemamoeba)</taxon>
    </lineage>
</organism>
<dbReference type="InterPro" id="IPR000504">
    <property type="entry name" value="RRM_dom"/>
</dbReference>
<feature type="region of interest" description="Disordered" evidence="6">
    <location>
        <begin position="184"/>
        <end position="204"/>
    </location>
</feature>
<evidence type="ECO:0000313" key="9">
    <source>
        <dbReference type="Proteomes" id="UP000220158"/>
    </source>
</evidence>
<keyword evidence="2" id="KW-0677">Repeat</keyword>
<dbReference type="PROSITE" id="PS50102">
    <property type="entry name" value="RRM"/>
    <property type="match status" value="1"/>
</dbReference>
<evidence type="ECO:0000256" key="6">
    <source>
        <dbReference type="SAM" id="MobiDB-lite"/>
    </source>
</evidence>
<dbReference type="OMA" id="YVDYCIE"/>
<dbReference type="PANTHER" id="PTHR48039">
    <property type="entry name" value="RNA-BINDING MOTIF PROTEIN 14B"/>
    <property type="match status" value="1"/>
</dbReference>
<evidence type="ECO:0000256" key="1">
    <source>
        <dbReference type="ARBA" id="ARBA00004123"/>
    </source>
</evidence>
<dbReference type="SUPFAM" id="SSF54928">
    <property type="entry name" value="RNA-binding domain, RBD"/>
    <property type="match status" value="2"/>
</dbReference>
<dbReference type="OrthoDB" id="3945418at2759"/>
<dbReference type="GO" id="GO:0005634">
    <property type="term" value="C:nucleus"/>
    <property type="evidence" value="ECO:0007669"/>
    <property type="project" value="UniProtKB-SubCell"/>
</dbReference>
<dbReference type="SMART" id="SM00360">
    <property type="entry name" value="RRM"/>
    <property type="match status" value="3"/>
</dbReference>
<dbReference type="Gene3D" id="3.30.70.330">
    <property type="match status" value="2"/>
</dbReference>
<evidence type="ECO:0000256" key="5">
    <source>
        <dbReference type="PROSITE-ProRule" id="PRU00176"/>
    </source>
</evidence>
<feature type="domain" description="RRM" evidence="7">
    <location>
        <begin position="267"/>
        <end position="342"/>
    </location>
</feature>
<keyword evidence="4" id="KW-0539">Nucleus</keyword>
<feature type="region of interest" description="Disordered" evidence="6">
    <location>
        <begin position="825"/>
        <end position="846"/>
    </location>
</feature>